<evidence type="ECO:0000256" key="1">
    <source>
        <dbReference type="SAM" id="MobiDB-lite"/>
    </source>
</evidence>
<keyword evidence="3" id="KW-1185">Reference proteome</keyword>
<dbReference type="AlphaFoldDB" id="A0AAV7NHY3"/>
<evidence type="ECO:0000313" key="2">
    <source>
        <dbReference type="EMBL" id="KAJ1114289.1"/>
    </source>
</evidence>
<dbReference type="Proteomes" id="UP001066276">
    <property type="component" value="Chromosome 8"/>
</dbReference>
<comment type="caution">
    <text evidence="2">The sequence shown here is derived from an EMBL/GenBank/DDBJ whole genome shotgun (WGS) entry which is preliminary data.</text>
</comment>
<name>A0AAV7NHY3_PLEWA</name>
<dbReference type="EMBL" id="JANPWB010000012">
    <property type="protein sequence ID" value="KAJ1114289.1"/>
    <property type="molecule type" value="Genomic_DNA"/>
</dbReference>
<sequence>MLVDAVVIGTAGDDVLDGSVVIIKTFITSLDFTMDIHHRAGKEQQMHKSLGHEKMPPEIGDRHSTSSKNVEKHKYAKFKDWETSASIVNDSRLAKGRRPPWYTVAPEMPTDIFKKGRFRYTVRKHSAYAATTAGS</sequence>
<feature type="region of interest" description="Disordered" evidence="1">
    <location>
        <begin position="42"/>
        <end position="70"/>
    </location>
</feature>
<protein>
    <submittedName>
        <fullName evidence="2">Uncharacterized protein</fullName>
    </submittedName>
</protein>
<accession>A0AAV7NHY3</accession>
<evidence type="ECO:0000313" key="3">
    <source>
        <dbReference type="Proteomes" id="UP001066276"/>
    </source>
</evidence>
<reference evidence="2" key="1">
    <citation type="journal article" date="2022" name="bioRxiv">
        <title>Sequencing and chromosome-scale assembly of the giantPleurodeles waltlgenome.</title>
        <authorList>
            <person name="Brown T."/>
            <person name="Elewa A."/>
            <person name="Iarovenko S."/>
            <person name="Subramanian E."/>
            <person name="Araus A.J."/>
            <person name="Petzold A."/>
            <person name="Susuki M."/>
            <person name="Suzuki K.-i.T."/>
            <person name="Hayashi T."/>
            <person name="Toyoda A."/>
            <person name="Oliveira C."/>
            <person name="Osipova E."/>
            <person name="Leigh N.D."/>
            <person name="Simon A."/>
            <person name="Yun M.H."/>
        </authorList>
    </citation>
    <scope>NUCLEOTIDE SEQUENCE</scope>
    <source>
        <strain evidence="2">20211129_DDA</strain>
        <tissue evidence="2">Liver</tissue>
    </source>
</reference>
<organism evidence="2 3">
    <name type="scientific">Pleurodeles waltl</name>
    <name type="common">Iberian ribbed newt</name>
    <dbReference type="NCBI Taxonomy" id="8319"/>
    <lineage>
        <taxon>Eukaryota</taxon>
        <taxon>Metazoa</taxon>
        <taxon>Chordata</taxon>
        <taxon>Craniata</taxon>
        <taxon>Vertebrata</taxon>
        <taxon>Euteleostomi</taxon>
        <taxon>Amphibia</taxon>
        <taxon>Batrachia</taxon>
        <taxon>Caudata</taxon>
        <taxon>Salamandroidea</taxon>
        <taxon>Salamandridae</taxon>
        <taxon>Pleurodelinae</taxon>
        <taxon>Pleurodeles</taxon>
    </lineage>
</organism>
<proteinExistence type="predicted"/>
<gene>
    <name evidence="2" type="ORF">NDU88_002528</name>
</gene>